<dbReference type="Proteomes" id="UP000006461">
    <property type="component" value="Chromosome"/>
</dbReference>
<keyword evidence="1" id="KW-0175">Coiled coil</keyword>
<proteinExistence type="predicted"/>
<accession>I4EWV8</accession>
<keyword evidence="3" id="KW-0812">Transmembrane</keyword>
<name>I4EWV8_MODI5</name>
<dbReference type="InterPro" id="IPR025645">
    <property type="entry name" value="DUF4349"/>
</dbReference>
<evidence type="ECO:0000313" key="6">
    <source>
        <dbReference type="EMBL" id="CCH87871.1"/>
    </source>
</evidence>
<dbReference type="STRING" id="477641.MODMU_2442"/>
<feature type="chain" id="PRO_5039482477" description="DUF4349 domain-containing protein" evidence="4">
    <location>
        <begin position="27"/>
        <end position="295"/>
    </location>
</feature>
<feature type="signal peptide" evidence="4">
    <location>
        <begin position="1"/>
        <end position="26"/>
    </location>
</feature>
<evidence type="ECO:0000313" key="7">
    <source>
        <dbReference type="Proteomes" id="UP000006461"/>
    </source>
</evidence>
<dbReference type="eggNOG" id="COG3206">
    <property type="taxonomic scope" value="Bacteria"/>
</dbReference>
<feature type="compositionally biased region" description="Basic and acidic residues" evidence="2">
    <location>
        <begin position="93"/>
        <end position="102"/>
    </location>
</feature>
<dbReference type="PATRIC" id="fig|477641.3.peg.2318"/>
<protein>
    <recommendedName>
        <fullName evidence="5">DUF4349 domain-containing protein</fullName>
    </recommendedName>
</protein>
<keyword evidence="7" id="KW-1185">Reference proteome</keyword>
<evidence type="ECO:0000256" key="2">
    <source>
        <dbReference type="SAM" id="MobiDB-lite"/>
    </source>
</evidence>
<dbReference type="EMBL" id="FO203431">
    <property type="protein sequence ID" value="CCH87871.1"/>
    <property type="molecule type" value="Genomic_DNA"/>
</dbReference>
<evidence type="ECO:0000256" key="3">
    <source>
        <dbReference type="SAM" id="Phobius"/>
    </source>
</evidence>
<dbReference type="AlphaFoldDB" id="I4EWV8"/>
<evidence type="ECO:0000256" key="4">
    <source>
        <dbReference type="SAM" id="SignalP"/>
    </source>
</evidence>
<reference evidence="6 7" key="1">
    <citation type="journal article" date="2012" name="J. Bacteriol.">
        <title>Genome Sequence of Radiation-Resistant Modestobacter marinus Strain BC501, a Representative Actinobacterium That Thrives on Calcareous Stone Surfaces.</title>
        <authorList>
            <person name="Normand P."/>
            <person name="Gury J."/>
            <person name="Pujic P."/>
            <person name="Chouaia B."/>
            <person name="Crotti E."/>
            <person name="Brusetti L."/>
            <person name="Daffonchio D."/>
            <person name="Vacherie B."/>
            <person name="Barbe V."/>
            <person name="Medigue C."/>
            <person name="Calteau A."/>
            <person name="Ghodhbane-Gtari F."/>
            <person name="Essoussi I."/>
            <person name="Nouioui I."/>
            <person name="Abbassi-Ghozzi I."/>
            <person name="Gtari M."/>
        </authorList>
    </citation>
    <scope>NUCLEOTIDE SEQUENCE [LARGE SCALE GENOMIC DNA]</scope>
    <source>
        <strain evidence="7">BC 501</strain>
    </source>
</reference>
<keyword evidence="3" id="KW-1133">Transmembrane helix</keyword>
<gene>
    <name evidence="6" type="ordered locus">MODMU_2442</name>
</gene>
<feature type="compositionally biased region" description="Low complexity" evidence="2">
    <location>
        <begin position="19"/>
        <end position="35"/>
    </location>
</feature>
<dbReference type="KEGG" id="mmar:MODMU_2442"/>
<sequence length="295" mass="29395">MRRSRGTAVAVLAVAVLAGCSGPSDSGSSGADSGGVVATEPVPAAGPETGPADPVDADPDRQVVTTATASLTVDDPADGAQRVSELVQAAGGRVDERTERAGSGDAEDDGGGDPAADLVVRVPAAALTGLLADLADLGDVVDVSVSRSDVTATAVDVDARISALRTSVARLQALMDGAATTEALLAAESALAERQQELESLQSQRALLADQVELSTLSVHLQPYGVAPAGGPDGFLDGLATGWRALVVALGAVVVVVGVVLPWLVLAAVLTAAVLLPLGWVRRRAAAVTPAPAQD</sequence>
<dbReference type="Pfam" id="PF14257">
    <property type="entry name" value="DUF4349"/>
    <property type="match status" value="1"/>
</dbReference>
<feature type="domain" description="DUF4349" evidence="5">
    <location>
        <begin position="61"/>
        <end position="274"/>
    </location>
</feature>
<keyword evidence="3" id="KW-0472">Membrane</keyword>
<organism evidence="6 7">
    <name type="scientific">Modestobacter italicus (strain DSM 44449 / CECT 9708 / BC 501)</name>
    <dbReference type="NCBI Taxonomy" id="2732864"/>
    <lineage>
        <taxon>Bacteria</taxon>
        <taxon>Bacillati</taxon>
        <taxon>Actinomycetota</taxon>
        <taxon>Actinomycetes</taxon>
        <taxon>Geodermatophilales</taxon>
        <taxon>Geodermatophilaceae</taxon>
        <taxon>Modestobacter</taxon>
    </lineage>
</organism>
<feature type="transmembrane region" description="Helical" evidence="3">
    <location>
        <begin position="243"/>
        <end position="276"/>
    </location>
</feature>
<evidence type="ECO:0000256" key="1">
    <source>
        <dbReference type="SAM" id="Coils"/>
    </source>
</evidence>
<dbReference type="HOGENOM" id="CLU_046535_0_0_11"/>
<dbReference type="OMA" id="FVTMLRW"/>
<feature type="region of interest" description="Disordered" evidence="2">
    <location>
        <begin position="19"/>
        <end position="114"/>
    </location>
</feature>
<keyword evidence="4" id="KW-0732">Signal</keyword>
<feature type="coiled-coil region" evidence="1">
    <location>
        <begin position="184"/>
        <end position="211"/>
    </location>
</feature>
<dbReference type="PROSITE" id="PS51257">
    <property type="entry name" value="PROKAR_LIPOPROTEIN"/>
    <property type="match status" value="1"/>
</dbReference>
<evidence type="ECO:0000259" key="5">
    <source>
        <dbReference type="Pfam" id="PF14257"/>
    </source>
</evidence>